<feature type="non-terminal residue" evidence="1">
    <location>
        <position position="388"/>
    </location>
</feature>
<dbReference type="EMBL" id="JH930480">
    <property type="protein sequence ID" value="EKM49913.1"/>
    <property type="molecule type" value="Genomic_DNA"/>
</dbReference>
<protein>
    <recommendedName>
        <fullName evidence="3">C2 domain-containing protein</fullName>
    </recommendedName>
</protein>
<name>K5VFJ0_PHACS</name>
<evidence type="ECO:0000313" key="1">
    <source>
        <dbReference type="EMBL" id="EKM49913.1"/>
    </source>
</evidence>
<dbReference type="RefSeq" id="XP_007401962.1">
    <property type="nucleotide sequence ID" value="XM_007401900.1"/>
</dbReference>
<evidence type="ECO:0008006" key="3">
    <source>
        <dbReference type="Google" id="ProtNLM"/>
    </source>
</evidence>
<proteinExistence type="predicted"/>
<dbReference type="HOGENOM" id="CLU_712833_0_0_1"/>
<dbReference type="AlphaFoldDB" id="K5VFJ0"/>
<dbReference type="InParanoid" id="K5VFJ0"/>
<keyword evidence="2" id="KW-1185">Reference proteome</keyword>
<sequence>MSTDKIVQVPQEFLRVQAPILLEIDVKFAKPFSSEMNLALRIYYGRMVLCSYGPTKSANPLWNHTLEFDTHTPRLYDIEISKHANLPVPNPISPTGAVTHVQLSLPKLLSEGAVEFNVSDGPDAGMVLPNLQVTYAVLKSGSVPRVLPPVPEVLEDKFPTLTNLRRAINALSTLRTGRIELIRTIPETLWVFLVSLWNNLRVQLPRLVDANRKNERETRINPLLLQDNAPEDLLVHVRDTLEYLCSISAKLPSTESTKSTVARLTGNLLRSVLKATALIWSWAHSYITASYASVTRAMIGQPETFESVQTELFQYRICLIRSIEANDEEPLMLGPDALEFVFGKAYAEALQGNALTHRPYVSLMSALRGNLAQDAYTRALEVRHVLCL</sequence>
<reference evidence="1 2" key="1">
    <citation type="journal article" date="2012" name="BMC Genomics">
        <title>Comparative genomics of the white-rot fungi, Phanerochaete carnosa and P. chrysosporium, to elucidate the genetic basis of the distinct wood types they colonize.</title>
        <authorList>
            <person name="Suzuki H."/>
            <person name="MacDonald J."/>
            <person name="Syed K."/>
            <person name="Salamov A."/>
            <person name="Hori C."/>
            <person name="Aerts A."/>
            <person name="Henrissat B."/>
            <person name="Wiebenga A."/>
            <person name="vanKuyk P.A."/>
            <person name="Barry K."/>
            <person name="Lindquist E."/>
            <person name="LaButti K."/>
            <person name="Lapidus A."/>
            <person name="Lucas S."/>
            <person name="Coutinho P."/>
            <person name="Gong Y."/>
            <person name="Samejima M."/>
            <person name="Mahadevan R."/>
            <person name="Abou-Zaid M."/>
            <person name="de Vries R.P."/>
            <person name="Igarashi K."/>
            <person name="Yadav J.S."/>
            <person name="Grigoriev I.V."/>
            <person name="Master E.R."/>
        </authorList>
    </citation>
    <scope>NUCLEOTIDE SEQUENCE [LARGE SCALE GENOMIC DNA]</scope>
    <source>
        <strain evidence="1 2">HHB-10118-sp</strain>
    </source>
</reference>
<dbReference type="Proteomes" id="UP000008370">
    <property type="component" value="Unassembled WGS sequence"/>
</dbReference>
<evidence type="ECO:0000313" key="2">
    <source>
        <dbReference type="Proteomes" id="UP000008370"/>
    </source>
</evidence>
<gene>
    <name evidence="1" type="ORF">PHACADRAFT_179273</name>
</gene>
<accession>K5VFJ0</accession>
<organism evidence="1 2">
    <name type="scientific">Phanerochaete carnosa (strain HHB-10118-sp)</name>
    <name type="common">White-rot fungus</name>
    <name type="synonym">Peniophora carnosa</name>
    <dbReference type="NCBI Taxonomy" id="650164"/>
    <lineage>
        <taxon>Eukaryota</taxon>
        <taxon>Fungi</taxon>
        <taxon>Dikarya</taxon>
        <taxon>Basidiomycota</taxon>
        <taxon>Agaricomycotina</taxon>
        <taxon>Agaricomycetes</taxon>
        <taxon>Polyporales</taxon>
        <taxon>Phanerochaetaceae</taxon>
        <taxon>Phanerochaete</taxon>
    </lineage>
</organism>
<dbReference type="KEGG" id="pco:PHACADRAFT_179273"/>
<dbReference type="GeneID" id="18909889"/>